<protein>
    <submittedName>
        <fullName evidence="1">Uncharacterized protein</fullName>
    </submittedName>
</protein>
<keyword evidence="2" id="KW-1185">Reference proteome</keyword>
<accession>A0A1X7AE67</accession>
<organism evidence="1 2">
    <name type="scientific">Parendozoicomonas haliclonae</name>
    <dbReference type="NCBI Taxonomy" id="1960125"/>
    <lineage>
        <taxon>Bacteria</taxon>
        <taxon>Pseudomonadati</taxon>
        <taxon>Pseudomonadota</taxon>
        <taxon>Gammaproteobacteria</taxon>
        <taxon>Oceanospirillales</taxon>
        <taxon>Endozoicomonadaceae</taxon>
        <taxon>Parendozoicomonas</taxon>
    </lineage>
</organism>
<name>A0A1X7AE67_9GAMM</name>
<dbReference type="AlphaFoldDB" id="A0A1X7AE67"/>
<gene>
    <name evidence="1" type="ORF">EHSB41UT_00089</name>
</gene>
<sequence length="245" mass="28868">MLVSRQRGKKYTREVHETCQVQGRLWDEIWEFVNPHVNTTLDYLKANIGECRELAVFRDQTSRDVVGIASVDAYRFHWDQQSRTVIFTSNTLIDEAWRGCHMIQKLGLSYLFREKLKNPLTPAFWFFDTYSYKSYLLLPRNFSEYWPKAGMETPQRVQKFIHDLSSHRFGDDWDPEQGIARRCQKKKLKPTVAPITEKHLADPHIAFYFSRNPNYAEGDRLVCLAPLTAKNILSIFTNAFRRIRA</sequence>
<evidence type="ECO:0000313" key="1">
    <source>
        <dbReference type="EMBL" id="SMA32002.1"/>
    </source>
</evidence>
<dbReference type="OrthoDB" id="333393at2"/>
<reference evidence="1 2" key="1">
    <citation type="submission" date="2017-03" db="EMBL/GenBank/DDBJ databases">
        <authorList>
            <person name="Afonso C.L."/>
            <person name="Miller P.J."/>
            <person name="Scott M.A."/>
            <person name="Spackman E."/>
            <person name="Goraichik I."/>
            <person name="Dimitrov K.M."/>
            <person name="Suarez D.L."/>
            <person name="Swayne D.E."/>
        </authorList>
    </citation>
    <scope>NUCLEOTIDE SEQUENCE [LARGE SCALE GENOMIC DNA]</scope>
    <source>
        <strain evidence="1">SB41UT1</strain>
    </source>
</reference>
<evidence type="ECO:0000313" key="2">
    <source>
        <dbReference type="Proteomes" id="UP000196573"/>
    </source>
</evidence>
<proteinExistence type="predicted"/>
<dbReference type="EMBL" id="FWPT01000001">
    <property type="protein sequence ID" value="SMA32002.1"/>
    <property type="molecule type" value="Genomic_DNA"/>
</dbReference>
<dbReference type="Proteomes" id="UP000196573">
    <property type="component" value="Unassembled WGS sequence"/>
</dbReference>
<dbReference type="RefSeq" id="WP_133060331.1">
    <property type="nucleotide sequence ID" value="NZ_FWPT01000001.1"/>
</dbReference>